<evidence type="ECO:0000256" key="5">
    <source>
        <dbReference type="ARBA" id="ARBA00023136"/>
    </source>
</evidence>
<proteinExistence type="inferred from homology"/>
<protein>
    <submittedName>
        <fullName evidence="8">Putative membrane protein</fullName>
    </submittedName>
</protein>
<sequence length="140" mass="15720">MRGRLGRGRLVRFAAVGVVNTATYVGLYLLLRLMLDYFVAHTVAFVLAMVGSYFLNCRFTFRTRPRLRTFLLFPLSNATNFVVTSAGLYLLVNVFSVDEAVAPLLAASVAIPATFLVTQYILTERRTHPSWAEHTTEIRS</sequence>
<keyword evidence="4 6" id="KW-1133">Transmembrane helix</keyword>
<dbReference type="InterPro" id="IPR051401">
    <property type="entry name" value="GtrA_CellWall_Glycosyl"/>
</dbReference>
<evidence type="ECO:0000259" key="7">
    <source>
        <dbReference type="Pfam" id="PF04138"/>
    </source>
</evidence>
<comment type="similarity">
    <text evidence="2">Belongs to the GtrA family.</text>
</comment>
<dbReference type="STRING" id="882082.SaccyDRAFT_0579"/>
<name>H5XH36_9PSEU</name>
<dbReference type="eggNOG" id="COG2246">
    <property type="taxonomic scope" value="Bacteria"/>
</dbReference>
<dbReference type="RefSeq" id="WP_005453400.1">
    <property type="nucleotide sequence ID" value="NZ_CM001440.1"/>
</dbReference>
<feature type="transmembrane region" description="Helical" evidence="6">
    <location>
        <begin position="12"/>
        <end position="31"/>
    </location>
</feature>
<keyword evidence="5 6" id="KW-0472">Membrane</keyword>
<evidence type="ECO:0000313" key="9">
    <source>
        <dbReference type="Proteomes" id="UP000002791"/>
    </source>
</evidence>
<accession>H5XH36</accession>
<dbReference type="OrthoDB" id="2666802at2"/>
<dbReference type="EMBL" id="CM001440">
    <property type="protein sequence ID" value="EHR59507.1"/>
    <property type="molecule type" value="Genomic_DNA"/>
</dbReference>
<comment type="subcellular location">
    <subcellularLocation>
        <location evidence="1">Membrane</location>
        <topology evidence="1">Multi-pass membrane protein</topology>
    </subcellularLocation>
</comment>
<organism evidence="8 9">
    <name type="scientific">Saccharomonospora cyanea NA-134</name>
    <dbReference type="NCBI Taxonomy" id="882082"/>
    <lineage>
        <taxon>Bacteria</taxon>
        <taxon>Bacillati</taxon>
        <taxon>Actinomycetota</taxon>
        <taxon>Actinomycetes</taxon>
        <taxon>Pseudonocardiales</taxon>
        <taxon>Pseudonocardiaceae</taxon>
        <taxon>Saccharomonospora</taxon>
    </lineage>
</organism>
<feature type="domain" description="GtrA/DPMS transmembrane" evidence="7">
    <location>
        <begin position="12"/>
        <end position="121"/>
    </location>
</feature>
<evidence type="ECO:0000256" key="3">
    <source>
        <dbReference type="ARBA" id="ARBA00022692"/>
    </source>
</evidence>
<reference evidence="8 9" key="1">
    <citation type="submission" date="2011-11" db="EMBL/GenBank/DDBJ databases">
        <title>The Noncontiguous Finished sequence of Saccharomonospora cyanea NA-134.</title>
        <authorList>
            <consortium name="US DOE Joint Genome Institute"/>
            <person name="Lucas S."/>
            <person name="Han J."/>
            <person name="Lapidus A."/>
            <person name="Cheng J.-F."/>
            <person name="Goodwin L."/>
            <person name="Pitluck S."/>
            <person name="Peters L."/>
            <person name="Ovchinnikova G."/>
            <person name="Lu M."/>
            <person name="Detter J.C."/>
            <person name="Han C."/>
            <person name="Tapia R."/>
            <person name="Land M."/>
            <person name="Hauser L."/>
            <person name="Kyrpides N."/>
            <person name="Ivanova N."/>
            <person name="Pagani I."/>
            <person name="Brambilla E.-M."/>
            <person name="Klenk H.-P."/>
            <person name="Woyke T."/>
        </authorList>
    </citation>
    <scope>NUCLEOTIDE SEQUENCE [LARGE SCALE GENOMIC DNA]</scope>
    <source>
        <strain evidence="8 9">NA-134</strain>
    </source>
</reference>
<feature type="transmembrane region" description="Helical" evidence="6">
    <location>
        <begin position="69"/>
        <end position="92"/>
    </location>
</feature>
<dbReference type="HOGENOM" id="CLU_083873_5_0_11"/>
<keyword evidence="3 6" id="KW-0812">Transmembrane</keyword>
<gene>
    <name evidence="8" type="ORF">SaccyDRAFT_0579</name>
</gene>
<evidence type="ECO:0000256" key="4">
    <source>
        <dbReference type="ARBA" id="ARBA00022989"/>
    </source>
</evidence>
<evidence type="ECO:0000256" key="6">
    <source>
        <dbReference type="SAM" id="Phobius"/>
    </source>
</evidence>
<feature type="transmembrane region" description="Helical" evidence="6">
    <location>
        <begin position="37"/>
        <end position="57"/>
    </location>
</feature>
<keyword evidence="9" id="KW-1185">Reference proteome</keyword>
<feature type="transmembrane region" description="Helical" evidence="6">
    <location>
        <begin position="104"/>
        <end position="122"/>
    </location>
</feature>
<dbReference type="Proteomes" id="UP000002791">
    <property type="component" value="Chromosome"/>
</dbReference>
<dbReference type="PANTHER" id="PTHR38459">
    <property type="entry name" value="PROPHAGE BACTOPRENOL-LINKED GLUCOSE TRANSLOCASE HOMOLOG"/>
    <property type="match status" value="1"/>
</dbReference>
<dbReference type="PANTHER" id="PTHR38459:SF1">
    <property type="entry name" value="PROPHAGE BACTOPRENOL-LINKED GLUCOSE TRANSLOCASE HOMOLOG"/>
    <property type="match status" value="1"/>
</dbReference>
<dbReference type="GO" id="GO:0005886">
    <property type="term" value="C:plasma membrane"/>
    <property type="evidence" value="ECO:0007669"/>
    <property type="project" value="TreeGrafter"/>
</dbReference>
<dbReference type="InterPro" id="IPR007267">
    <property type="entry name" value="GtrA_DPMS_TM"/>
</dbReference>
<evidence type="ECO:0000256" key="2">
    <source>
        <dbReference type="ARBA" id="ARBA00009399"/>
    </source>
</evidence>
<dbReference type="AlphaFoldDB" id="H5XH36"/>
<evidence type="ECO:0000256" key="1">
    <source>
        <dbReference type="ARBA" id="ARBA00004141"/>
    </source>
</evidence>
<evidence type="ECO:0000313" key="8">
    <source>
        <dbReference type="EMBL" id="EHR59507.1"/>
    </source>
</evidence>
<dbReference type="GO" id="GO:0000271">
    <property type="term" value="P:polysaccharide biosynthetic process"/>
    <property type="evidence" value="ECO:0007669"/>
    <property type="project" value="InterPro"/>
</dbReference>
<dbReference type="Pfam" id="PF04138">
    <property type="entry name" value="GtrA_DPMS_TM"/>
    <property type="match status" value="1"/>
</dbReference>